<organism evidence="1 2">
    <name type="scientific">Entamoeba invadens IP1</name>
    <dbReference type="NCBI Taxonomy" id="370355"/>
    <lineage>
        <taxon>Eukaryota</taxon>
        <taxon>Amoebozoa</taxon>
        <taxon>Evosea</taxon>
        <taxon>Archamoebae</taxon>
        <taxon>Mastigamoebida</taxon>
        <taxon>Entamoebidae</taxon>
        <taxon>Entamoeba</taxon>
    </lineage>
</organism>
<proteinExistence type="predicted"/>
<reference evidence="1 2" key="1">
    <citation type="submission" date="2012-10" db="EMBL/GenBank/DDBJ databases">
        <authorList>
            <person name="Zafar N."/>
            <person name="Inman J."/>
            <person name="Hall N."/>
            <person name="Lorenzi H."/>
            <person name="Caler E."/>
        </authorList>
    </citation>
    <scope>NUCLEOTIDE SEQUENCE [LARGE SCALE GENOMIC DNA]</scope>
    <source>
        <strain evidence="1 2">IP1</strain>
    </source>
</reference>
<dbReference type="KEGG" id="eiv:EIN_165120"/>
<dbReference type="AlphaFoldDB" id="A0A0A1U4B5"/>
<dbReference type="VEuPathDB" id="AmoebaDB:EIN_165120"/>
<dbReference type="Proteomes" id="UP000014680">
    <property type="component" value="Unassembled WGS sequence"/>
</dbReference>
<evidence type="ECO:0000313" key="1">
    <source>
        <dbReference type="EMBL" id="ELP89062.1"/>
    </source>
</evidence>
<sequence>MSSELAMIRKKHSIDRNTSVNRERLSNASIIGLYVLKGNSVEVKLPSKKSTNTLPHLIISRAEIDGVDVNERVKKRYGFDYPTTKNERRNWEVATYNEIADSVAGNYYKLTKRSNTVKTLKLKIFKEIGPLNKEGVDVFGRRVTDYIISQNKSRMWSQNNFVKLEGYDQTISSIFKEVCTNCLNVTYNSISPSVVFSSVEESEKSRVSTSFGENESYSETQRVKCAFVYSQQGSYVVENANWF</sequence>
<protein>
    <submittedName>
        <fullName evidence="1">Uncharacterized protein</fullName>
    </submittedName>
</protein>
<keyword evidence="2" id="KW-1185">Reference proteome</keyword>
<dbReference type="EMBL" id="KB206683">
    <property type="protein sequence ID" value="ELP89062.1"/>
    <property type="molecule type" value="Genomic_DNA"/>
</dbReference>
<gene>
    <name evidence="1" type="ORF">EIN_165120</name>
</gene>
<accession>A0A0A1U4B5</accession>
<dbReference type="GeneID" id="14888027"/>
<dbReference type="RefSeq" id="XP_004255833.1">
    <property type="nucleotide sequence ID" value="XM_004255785.1"/>
</dbReference>
<name>A0A0A1U4B5_ENTIV</name>
<evidence type="ECO:0000313" key="2">
    <source>
        <dbReference type="Proteomes" id="UP000014680"/>
    </source>
</evidence>